<dbReference type="PANTHER" id="PTHR30336:SF4">
    <property type="entry name" value="ENVELOPE BIOGENESIS FACTOR ELYC"/>
    <property type="match status" value="1"/>
</dbReference>
<keyword evidence="1" id="KW-1133">Transmembrane helix</keyword>
<feature type="transmembrane region" description="Helical" evidence="1">
    <location>
        <begin position="30"/>
        <end position="54"/>
    </location>
</feature>
<sequence length="251" mass="26877">MWLLSPLSWLLLTLAALALGWRTRADRRRLLRICACCAAVSVFAMTPLCANLLIGWLESPSAQPAFCRSEPPQIAVVLGGGVGQTPRDGEDFSVLSAASKRRVEAAAQWWAQQPGRQLLLAGGPPQPGAMPESRLMAAYARRLGVAPAAMAEEPESRNTRQNAQNVAALAPSPPERVVLITSALHMPRARYAMGNAGFQVCALATDSRLAPARLPGYLLPQTGAMAKTEAALHELAGLLYYRVWERAGSGD</sequence>
<name>A0A286D9E1_9GAMM</name>
<organism evidence="3 4">
    <name type="scientific">Pseudoxanthomonas wuyuanensis</name>
    <dbReference type="NCBI Taxonomy" id="1073196"/>
    <lineage>
        <taxon>Bacteria</taxon>
        <taxon>Pseudomonadati</taxon>
        <taxon>Pseudomonadota</taxon>
        <taxon>Gammaproteobacteria</taxon>
        <taxon>Lysobacterales</taxon>
        <taxon>Lysobacteraceae</taxon>
        <taxon>Pseudoxanthomonas</taxon>
    </lineage>
</organism>
<dbReference type="OrthoDB" id="9809813at2"/>
<accession>A0A286D9E1</accession>
<dbReference type="GO" id="GO:0043164">
    <property type="term" value="P:Gram-negative-bacterium-type cell wall biogenesis"/>
    <property type="evidence" value="ECO:0007669"/>
    <property type="project" value="TreeGrafter"/>
</dbReference>
<dbReference type="EMBL" id="OCND01000006">
    <property type="protein sequence ID" value="SOD55264.1"/>
    <property type="molecule type" value="Genomic_DNA"/>
</dbReference>
<dbReference type="GO" id="GO:0005886">
    <property type="term" value="C:plasma membrane"/>
    <property type="evidence" value="ECO:0007669"/>
    <property type="project" value="TreeGrafter"/>
</dbReference>
<dbReference type="InterPro" id="IPR003848">
    <property type="entry name" value="DUF218"/>
</dbReference>
<dbReference type="GO" id="GO:0000270">
    <property type="term" value="P:peptidoglycan metabolic process"/>
    <property type="evidence" value="ECO:0007669"/>
    <property type="project" value="TreeGrafter"/>
</dbReference>
<reference evidence="3 4" key="1">
    <citation type="submission" date="2017-09" db="EMBL/GenBank/DDBJ databases">
        <authorList>
            <person name="Ehlers B."/>
            <person name="Leendertz F.H."/>
        </authorList>
    </citation>
    <scope>NUCLEOTIDE SEQUENCE [LARGE SCALE GENOMIC DNA]</scope>
    <source>
        <strain evidence="3 4">CGMCC 1.10978</strain>
    </source>
</reference>
<dbReference type="Pfam" id="PF02698">
    <property type="entry name" value="DUF218"/>
    <property type="match status" value="1"/>
</dbReference>
<protein>
    <submittedName>
        <fullName evidence="3">Uncharacterized SAM-binding protein YcdF, DUF218 family</fullName>
    </submittedName>
</protein>
<evidence type="ECO:0000259" key="2">
    <source>
        <dbReference type="Pfam" id="PF02698"/>
    </source>
</evidence>
<dbReference type="CDD" id="cd06259">
    <property type="entry name" value="YdcF-like"/>
    <property type="match status" value="1"/>
</dbReference>
<keyword evidence="1" id="KW-0812">Transmembrane</keyword>
<feature type="domain" description="DUF218" evidence="2">
    <location>
        <begin position="74"/>
        <end position="237"/>
    </location>
</feature>
<proteinExistence type="predicted"/>
<dbReference type="RefSeq" id="WP_097122517.1">
    <property type="nucleotide sequence ID" value="NZ_OCND01000006.1"/>
</dbReference>
<dbReference type="Gene3D" id="3.40.50.620">
    <property type="entry name" value="HUPs"/>
    <property type="match status" value="1"/>
</dbReference>
<dbReference type="AlphaFoldDB" id="A0A286D9E1"/>
<dbReference type="Proteomes" id="UP000219374">
    <property type="component" value="Unassembled WGS sequence"/>
</dbReference>
<keyword evidence="4" id="KW-1185">Reference proteome</keyword>
<dbReference type="InterPro" id="IPR014729">
    <property type="entry name" value="Rossmann-like_a/b/a_fold"/>
</dbReference>
<dbReference type="PANTHER" id="PTHR30336">
    <property type="entry name" value="INNER MEMBRANE PROTEIN, PROBABLE PERMEASE"/>
    <property type="match status" value="1"/>
</dbReference>
<evidence type="ECO:0000256" key="1">
    <source>
        <dbReference type="SAM" id="Phobius"/>
    </source>
</evidence>
<keyword evidence="1" id="KW-0472">Membrane</keyword>
<dbReference type="InterPro" id="IPR051599">
    <property type="entry name" value="Cell_Envelope_Assoc"/>
</dbReference>
<evidence type="ECO:0000313" key="4">
    <source>
        <dbReference type="Proteomes" id="UP000219374"/>
    </source>
</evidence>
<gene>
    <name evidence="3" type="ORF">SAMN06296416_106232</name>
</gene>
<evidence type="ECO:0000313" key="3">
    <source>
        <dbReference type="EMBL" id="SOD55264.1"/>
    </source>
</evidence>